<dbReference type="Pfam" id="PF09498">
    <property type="entry name" value="DUF2388"/>
    <property type="match status" value="1"/>
</dbReference>
<evidence type="ECO:0000256" key="2">
    <source>
        <dbReference type="SAM" id="SignalP"/>
    </source>
</evidence>
<keyword evidence="1" id="KW-0812">Transmembrane</keyword>
<feature type="transmembrane region" description="Helical" evidence="1">
    <location>
        <begin position="36"/>
        <end position="54"/>
    </location>
</feature>
<keyword evidence="2" id="KW-0732">Signal</keyword>
<name>A0ABY9QH57_9PSED</name>
<evidence type="ECO:0000313" key="3">
    <source>
        <dbReference type="EMBL" id="WMW03337.1"/>
    </source>
</evidence>
<reference evidence="3 4" key="1">
    <citation type="submission" date="2023-08" db="EMBL/GenBank/DDBJ databases">
        <title>Complete Genome Sequence of Pseudomonas entomophila TVIN A01.</title>
        <authorList>
            <person name="Shelke T."/>
            <person name="Mahar N.S."/>
            <person name="Gupta I."/>
            <person name="Gupta V."/>
        </authorList>
    </citation>
    <scope>NUCLEOTIDE SEQUENCE [LARGE SCALE GENOMIC DNA]</scope>
    <source>
        <strain evidence="3 4">TVIN-A01</strain>
    </source>
</reference>
<dbReference type="EMBL" id="CP132921">
    <property type="protein sequence ID" value="WMW03337.1"/>
    <property type="molecule type" value="Genomic_DNA"/>
</dbReference>
<protein>
    <submittedName>
        <fullName evidence="3">DUF2388 domain-containing protein</fullName>
    </submittedName>
</protein>
<dbReference type="RefSeq" id="WP_011534323.1">
    <property type="nucleotide sequence ID" value="NZ_CP132921.1"/>
</dbReference>
<dbReference type="Proteomes" id="UP001183127">
    <property type="component" value="Chromosome"/>
</dbReference>
<feature type="chain" id="PRO_5045741246" evidence="2">
    <location>
        <begin position="27"/>
        <end position="113"/>
    </location>
</feature>
<sequence length="113" mass="12245">MEAARMAAWKTLVFALLATISAQGFADEKKGTYEGVMLLITILPFTPFTATTGLSEMAKDNFKPAKDDALTFIGSGGKIRGAQFEQAVRYYHAAYDPAPMTDDQLALAIVTTF</sequence>
<keyword evidence="4" id="KW-1185">Reference proteome</keyword>
<proteinExistence type="predicted"/>
<keyword evidence="1" id="KW-0472">Membrane</keyword>
<gene>
    <name evidence="3" type="ORF">RAH46_13380</name>
</gene>
<keyword evidence="1" id="KW-1133">Transmembrane helix</keyword>
<evidence type="ECO:0000256" key="1">
    <source>
        <dbReference type="SAM" id="Phobius"/>
    </source>
</evidence>
<dbReference type="GeneID" id="32806273"/>
<organism evidence="3 4">
    <name type="scientific">Pseudomonas entomophila</name>
    <dbReference type="NCBI Taxonomy" id="312306"/>
    <lineage>
        <taxon>Bacteria</taxon>
        <taxon>Pseudomonadati</taxon>
        <taxon>Pseudomonadota</taxon>
        <taxon>Gammaproteobacteria</taxon>
        <taxon>Pseudomonadales</taxon>
        <taxon>Pseudomonadaceae</taxon>
        <taxon>Pseudomonas</taxon>
    </lineage>
</organism>
<accession>A0ABY9QH57</accession>
<evidence type="ECO:0000313" key="4">
    <source>
        <dbReference type="Proteomes" id="UP001183127"/>
    </source>
</evidence>
<dbReference type="InterPro" id="IPR012661">
    <property type="entry name" value="CHP02448"/>
</dbReference>
<feature type="signal peptide" evidence="2">
    <location>
        <begin position="1"/>
        <end position="26"/>
    </location>
</feature>